<dbReference type="AlphaFoldDB" id="A0A1E5T243"/>
<dbReference type="Proteomes" id="UP000095552">
    <property type="component" value="Unassembled WGS sequence"/>
</dbReference>
<evidence type="ECO:0000256" key="8">
    <source>
        <dbReference type="ARBA" id="ARBA00022909"/>
    </source>
</evidence>
<evidence type="ECO:0000256" key="7">
    <source>
        <dbReference type="ARBA" id="ARBA00022842"/>
    </source>
</evidence>
<evidence type="ECO:0000256" key="6">
    <source>
        <dbReference type="ARBA" id="ARBA00022723"/>
    </source>
</evidence>
<evidence type="ECO:0000256" key="2">
    <source>
        <dbReference type="ARBA" id="ARBA00001946"/>
    </source>
</evidence>
<protein>
    <recommendedName>
        <fullName evidence="4">dihydropteroate synthase</fullName>
        <ecNumber evidence="4">2.5.1.15</ecNumber>
    </recommendedName>
</protein>
<dbReference type="RefSeq" id="WP_069836957.1">
    <property type="nucleotide sequence ID" value="NZ_MDGQ01000005.1"/>
</dbReference>
<dbReference type="GO" id="GO:0046872">
    <property type="term" value="F:metal ion binding"/>
    <property type="evidence" value="ECO:0007669"/>
    <property type="project" value="UniProtKB-KW"/>
</dbReference>
<dbReference type="InterPro" id="IPR045031">
    <property type="entry name" value="DHP_synth-like"/>
</dbReference>
<evidence type="ECO:0000256" key="3">
    <source>
        <dbReference type="ARBA" id="ARBA00004763"/>
    </source>
</evidence>
<dbReference type="InterPro" id="IPR006390">
    <property type="entry name" value="DHP_synth_dom"/>
</dbReference>
<evidence type="ECO:0000313" key="10">
    <source>
        <dbReference type="EMBL" id="OEK05453.1"/>
    </source>
</evidence>
<keyword evidence="6" id="KW-0479">Metal-binding</keyword>
<keyword evidence="8" id="KW-0289">Folate biosynthesis</keyword>
<dbReference type="GO" id="GO:0004156">
    <property type="term" value="F:dihydropteroate synthase activity"/>
    <property type="evidence" value="ECO:0007669"/>
    <property type="project" value="UniProtKB-EC"/>
</dbReference>
<gene>
    <name evidence="10" type="ORF">BFP71_18900</name>
</gene>
<evidence type="ECO:0000259" key="9">
    <source>
        <dbReference type="PROSITE" id="PS50972"/>
    </source>
</evidence>
<dbReference type="GO" id="GO:0046654">
    <property type="term" value="P:tetrahydrofolate biosynthetic process"/>
    <property type="evidence" value="ECO:0007669"/>
    <property type="project" value="TreeGrafter"/>
</dbReference>
<reference evidence="10 11" key="1">
    <citation type="submission" date="2016-08" db="EMBL/GenBank/DDBJ databases">
        <title>Draft genome of Fabibacter sp. strain SK-8.</title>
        <authorList>
            <person name="Wong S.-K."/>
            <person name="Hamasaki K."/>
            <person name="Yoshizawa S."/>
        </authorList>
    </citation>
    <scope>NUCLEOTIDE SEQUENCE [LARGE SCALE GENOMIC DNA]</scope>
    <source>
        <strain evidence="10 11">SK-8</strain>
    </source>
</reference>
<dbReference type="CDD" id="cd00739">
    <property type="entry name" value="DHPS"/>
    <property type="match status" value="1"/>
</dbReference>
<evidence type="ECO:0000313" key="11">
    <source>
        <dbReference type="Proteomes" id="UP000095552"/>
    </source>
</evidence>
<feature type="domain" description="Pterin-binding" evidence="9">
    <location>
        <begin position="26"/>
        <end position="278"/>
    </location>
</feature>
<keyword evidence="5" id="KW-0808">Transferase</keyword>
<dbReference type="SUPFAM" id="SSF51717">
    <property type="entry name" value="Dihydropteroate synthetase-like"/>
    <property type="match status" value="1"/>
</dbReference>
<evidence type="ECO:0000256" key="4">
    <source>
        <dbReference type="ARBA" id="ARBA00012458"/>
    </source>
</evidence>
<dbReference type="PANTHER" id="PTHR20941">
    <property type="entry name" value="FOLATE SYNTHESIS PROTEINS"/>
    <property type="match status" value="1"/>
</dbReference>
<dbReference type="InterPro" id="IPR000489">
    <property type="entry name" value="Pterin-binding_dom"/>
</dbReference>
<dbReference type="Gene3D" id="3.20.20.20">
    <property type="entry name" value="Dihydropteroate synthase-like"/>
    <property type="match status" value="1"/>
</dbReference>
<dbReference type="InterPro" id="IPR011005">
    <property type="entry name" value="Dihydropteroate_synth-like_sf"/>
</dbReference>
<evidence type="ECO:0000256" key="1">
    <source>
        <dbReference type="ARBA" id="ARBA00000012"/>
    </source>
</evidence>
<dbReference type="GO" id="GO:0046656">
    <property type="term" value="P:folic acid biosynthetic process"/>
    <property type="evidence" value="ECO:0007669"/>
    <property type="project" value="UniProtKB-KW"/>
</dbReference>
<proteinExistence type="predicted"/>
<dbReference type="PROSITE" id="PS00793">
    <property type="entry name" value="DHPS_2"/>
    <property type="match status" value="1"/>
</dbReference>
<accession>A0A1E5T243</accession>
<dbReference type="GO" id="GO:0005829">
    <property type="term" value="C:cytosol"/>
    <property type="evidence" value="ECO:0007669"/>
    <property type="project" value="TreeGrafter"/>
</dbReference>
<comment type="catalytic activity">
    <reaction evidence="1">
        <text>(7,8-dihydropterin-6-yl)methyl diphosphate + 4-aminobenzoate = 7,8-dihydropteroate + diphosphate</text>
        <dbReference type="Rhea" id="RHEA:19949"/>
        <dbReference type="ChEBI" id="CHEBI:17836"/>
        <dbReference type="ChEBI" id="CHEBI:17839"/>
        <dbReference type="ChEBI" id="CHEBI:33019"/>
        <dbReference type="ChEBI" id="CHEBI:72950"/>
        <dbReference type="EC" id="2.5.1.15"/>
    </reaction>
</comment>
<organism evidence="10 11">
    <name type="scientific">Roseivirga misakiensis</name>
    <dbReference type="NCBI Taxonomy" id="1563681"/>
    <lineage>
        <taxon>Bacteria</taxon>
        <taxon>Pseudomonadati</taxon>
        <taxon>Bacteroidota</taxon>
        <taxon>Cytophagia</taxon>
        <taxon>Cytophagales</taxon>
        <taxon>Roseivirgaceae</taxon>
        <taxon>Roseivirga</taxon>
    </lineage>
</organism>
<sequence length="285" mass="31502">MKAKDNLFQVKTTLNIRGNLVSLETPKVMGILNVTPDSFYAESRADSIDQILKRAEQMLIEGASILDIGGYSTRPGADDISPAEELERVVEPIKSISQRFPEAIISIDTFRAEVAKAAVDAGATMVNDVSGGNLDNKMFETVGQLKVPYVLMHMRGTPQTMKSLVNYDHLLNDILFELDEKCHRLIEHGVYDILIDPGFGFAKTIDQNYEILRNLGLFKRLNHPILAGLSRKSMIYKRLDSTADEALNGTTALNMAALINGASILRVHDVKAATETITLYEAYKG</sequence>
<dbReference type="STRING" id="1563681.BFP71_18900"/>
<comment type="caution">
    <text evidence="10">The sequence shown here is derived from an EMBL/GenBank/DDBJ whole genome shotgun (WGS) entry which is preliminary data.</text>
</comment>
<comment type="pathway">
    <text evidence="3">Cofactor biosynthesis; tetrahydrofolate biosynthesis; 7,8-dihydrofolate from 2-amino-4-hydroxy-6-hydroxymethyl-7,8-dihydropteridine diphosphate and 4-aminobenzoate: step 1/2.</text>
</comment>
<keyword evidence="11" id="KW-1185">Reference proteome</keyword>
<evidence type="ECO:0000256" key="5">
    <source>
        <dbReference type="ARBA" id="ARBA00022679"/>
    </source>
</evidence>
<dbReference type="NCBIfam" id="TIGR01496">
    <property type="entry name" value="DHPS"/>
    <property type="match status" value="1"/>
</dbReference>
<name>A0A1E5T243_9BACT</name>
<comment type="cofactor">
    <cofactor evidence="2">
        <name>Mg(2+)</name>
        <dbReference type="ChEBI" id="CHEBI:18420"/>
    </cofactor>
</comment>
<dbReference type="EMBL" id="MDGQ01000005">
    <property type="protein sequence ID" value="OEK05453.1"/>
    <property type="molecule type" value="Genomic_DNA"/>
</dbReference>
<dbReference type="EC" id="2.5.1.15" evidence="4"/>
<dbReference type="PROSITE" id="PS50972">
    <property type="entry name" value="PTERIN_BINDING"/>
    <property type="match status" value="1"/>
</dbReference>
<dbReference type="PANTHER" id="PTHR20941:SF1">
    <property type="entry name" value="FOLIC ACID SYNTHESIS PROTEIN FOL1"/>
    <property type="match status" value="1"/>
</dbReference>
<keyword evidence="7" id="KW-0460">Magnesium</keyword>
<dbReference type="Pfam" id="PF00809">
    <property type="entry name" value="Pterin_bind"/>
    <property type="match status" value="1"/>
</dbReference>